<reference evidence="1" key="1">
    <citation type="submission" date="2014-12" db="EMBL/GenBank/DDBJ databases">
        <title>Insight into the proteome of Arion vulgaris.</title>
        <authorList>
            <person name="Aradska J."/>
            <person name="Bulat T."/>
            <person name="Smidak R."/>
            <person name="Sarate P."/>
            <person name="Gangsoo J."/>
            <person name="Sialana F."/>
            <person name="Bilban M."/>
            <person name="Lubec G."/>
        </authorList>
    </citation>
    <scope>NUCLEOTIDE SEQUENCE</scope>
    <source>
        <tissue evidence="1">Skin</tissue>
    </source>
</reference>
<protein>
    <submittedName>
        <fullName evidence="1">Uncharacterized protein</fullName>
    </submittedName>
</protein>
<name>A0A0B6YAV0_9EUPU</name>
<dbReference type="AlphaFoldDB" id="A0A0B6YAV0"/>
<proteinExistence type="predicted"/>
<gene>
    <name evidence="1" type="primary">ORF19545</name>
</gene>
<sequence>MLDKMLKVGNQHQFEAVKQPINTDLKKREQILQAYKVQNMNINILLLIDSVLSSH</sequence>
<evidence type="ECO:0000313" key="1">
    <source>
        <dbReference type="EMBL" id="CEK53238.1"/>
    </source>
</evidence>
<accession>A0A0B6YAV0</accession>
<organism evidence="1">
    <name type="scientific">Arion vulgaris</name>
    <dbReference type="NCBI Taxonomy" id="1028688"/>
    <lineage>
        <taxon>Eukaryota</taxon>
        <taxon>Metazoa</taxon>
        <taxon>Spiralia</taxon>
        <taxon>Lophotrochozoa</taxon>
        <taxon>Mollusca</taxon>
        <taxon>Gastropoda</taxon>
        <taxon>Heterobranchia</taxon>
        <taxon>Euthyneura</taxon>
        <taxon>Panpulmonata</taxon>
        <taxon>Eupulmonata</taxon>
        <taxon>Stylommatophora</taxon>
        <taxon>Helicina</taxon>
        <taxon>Arionoidea</taxon>
        <taxon>Arionidae</taxon>
        <taxon>Arion</taxon>
    </lineage>
</organism>
<dbReference type="EMBL" id="HACG01006373">
    <property type="protein sequence ID" value="CEK53238.1"/>
    <property type="molecule type" value="Transcribed_RNA"/>
</dbReference>